<dbReference type="AlphaFoldDB" id="A0A1J9QXD9"/>
<feature type="transmembrane region" description="Helical" evidence="2">
    <location>
        <begin position="107"/>
        <end position="127"/>
    </location>
</feature>
<evidence type="ECO:0000256" key="2">
    <source>
        <dbReference type="SAM" id="Phobius"/>
    </source>
</evidence>
<gene>
    <name evidence="3" type="ORF">BKCO1_37000165</name>
</gene>
<accession>A0A1J9QXD9</accession>
<keyword evidence="2" id="KW-0812">Transmembrane</keyword>
<evidence type="ECO:0000313" key="4">
    <source>
        <dbReference type="Proteomes" id="UP000183809"/>
    </source>
</evidence>
<evidence type="ECO:0000313" key="3">
    <source>
        <dbReference type="EMBL" id="OJD32650.1"/>
    </source>
</evidence>
<evidence type="ECO:0000256" key="1">
    <source>
        <dbReference type="SAM" id="MobiDB-lite"/>
    </source>
</evidence>
<keyword evidence="2" id="KW-0472">Membrane</keyword>
<dbReference type="Proteomes" id="UP000183809">
    <property type="component" value="Unassembled WGS sequence"/>
</dbReference>
<name>A0A1J9QXD9_9PEZI</name>
<keyword evidence="4" id="KW-1185">Reference proteome</keyword>
<keyword evidence="2" id="KW-1133">Transmembrane helix</keyword>
<dbReference type="RefSeq" id="XP_020128910.1">
    <property type="nucleotide sequence ID" value="XM_020275047.1"/>
</dbReference>
<sequence length="149" mass="15558">MQATSLTRLHPLHPHALPLFVSVTLAVDKPILFGNSSSSSSLSSWRWPRHHPRSPSTTNPPHKRPAAPTVPAAVSAIATATAGNARATSFLVDVRVMRSGRRGRRGFVVGVGVGVSFAAAAAAALGGMDGSGRGLMPCCGWVGERDWRG</sequence>
<reference evidence="3 4" key="1">
    <citation type="submission" date="2016-10" db="EMBL/GenBank/DDBJ databases">
        <title>Proteomics and genomics reveal pathogen-plant mechanisms compatible with a hemibiotrophic lifestyle of Diplodia corticola.</title>
        <authorList>
            <person name="Fernandes I."/>
            <person name="De Jonge R."/>
            <person name="Van De Peer Y."/>
            <person name="Devreese B."/>
            <person name="Alves A."/>
            <person name="Esteves A.C."/>
        </authorList>
    </citation>
    <scope>NUCLEOTIDE SEQUENCE [LARGE SCALE GENOMIC DNA]</scope>
    <source>
        <strain evidence="3 4">CBS 112549</strain>
    </source>
</reference>
<organism evidence="3 4">
    <name type="scientific">Diplodia corticola</name>
    <dbReference type="NCBI Taxonomy" id="236234"/>
    <lineage>
        <taxon>Eukaryota</taxon>
        <taxon>Fungi</taxon>
        <taxon>Dikarya</taxon>
        <taxon>Ascomycota</taxon>
        <taxon>Pezizomycotina</taxon>
        <taxon>Dothideomycetes</taxon>
        <taxon>Dothideomycetes incertae sedis</taxon>
        <taxon>Botryosphaeriales</taxon>
        <taxon>Botryosphaeriaceae</taxon>
        <taxon>Diplodia</taxon>
    </lineage>
</organism>
<protein>
    <submittedName>
        <fullName evidence="3">Uncharacterized protein</fullName>
    </submittedName>
</protein>
<comment type="caution">
    <text evidence="3">The sequence shown here is derived from an EMBL/GenBank/DDBJ whole genome shotgun (WGS) entry which is preliminary data.</text>
</comment>
<dbReference type="EMBL" id="MNUE01000037">
    <property type="protein sequence ID" value="OJD32650.1"/>
    <property type="molecule type" value="Genomic_DNA"/>
</dbReference>
<proteinExistence type="predicted"/>
<feature type="region of interest" description="Disordered" evidence="1">
    <location>
        <begin position="36"/>
        <end position="68"/>
    </location>
</feature>
<dbReference type="GeneID" id="31015308"/>